<dbReference type="Proteomes" id="UP000059188">
    <property type="component" value="Unassembled WGS sequence"/>
</dbReference>
<feature type="region of interest" description="Disordered" evidence="1">
    <location>
        <begin position="331"/>
        <end position="381"/>
    </location>
</feature>
<dbReference type="EMBL" id="LN679128">
    <property type="protein sequence ID" value="CEL57268.1"/>
    <property type="molecule type" value="Genomic_DNA"/>
</dbReference>
<evidence type="ECO:0000313" key="3">
    <source>
        <dbReference type="Proteomes" id="UP000059188"/>
    </source>
</evidence>
<evidence type="ECO:0000313" key="2">
    <source>
        <dbReference type="EMBL" id="CEL57268.1"/>
    </source>
</evidence>
<protein>
    <submittedName>
        <fullName evidence="2">Uncharacterized protein</fullName>
    </submittedName>
</protein>
<sequence length="381" mass="43299">MASKPAEFAQWAIRARLESQVNRVIPLDPFFDKMRYIQRASIRFPSWLANKNSPNLCILPAGYQKWVEKLISKLSRNPTYSLSGDEDPDLPSFLRPLLHICERQTRLSALGRQHTEMDIRAVIDSLVIYTYEAEQMRTLRYSAEQTLKLPFIRTKNFDVATITADGVHSLEITDLDLNEEYKFCEIVSAIKGVGAKTPTALSLVHCVTEYKRTGSGVNGAMMGMVSALYQKRVLGLDHFVFGIYQCRTEFIRIVAAAWQDNKIKVYEVGSYSLKCPVQVIQFYFVLREIKRLGYEYADEVKSSNFALLQLFKEDPPGDIWARDDLSAIPETTDESDAQEKYGESSGHTDISVTASIIKGPQTSTKSNKQRTQSWYIQTQVS</sequence>
<gene>
    <name evidence="2" type="ORF">RSOLAG1IB_08480</name>
</gene>
<proteinExistence type="predicted"/>
<evidence type="ECO:0000256" key="1">
    <source>
        <dbReference type="SAM" id="MobiDB-lite"/>
    </source>
</evidence>
<organism evidence="2 3">
    <name type="scientific">Thanatephorus cucumeris (strain AG1-IB / isolate 7/3/14)</name>
    <name type="common">Lettuce bottom rot fungus</name>
    <name type="synonym">Rhizoctonia solani</name>
    <dbReference type="NCBI Taxonomy" id="1108050"/>
    <lineage>
        <taxon>Eukaryota</taxon>
        <taxon>Fungi</taxon>
        <taxon>Dikarya</taxon>
        <taxon>Basidiomycota</taxon>
        <taxon>Agaricomycotina</taxon>
        <taxon>Agaricomycetes</taxon>
        <taxon>Cantharellales</taxon>
        <taxon>Ceratobasidiaceae</taxon>
        <taxon>Rhizoctonia</taxon>
        <taxon>Rhizoctonia solani AG-1</taxon>
    </lineage>
</organism>
<keyword evidence="3" id="KW-1185">Reference proteome</keyword>
<name>A0A0B7FM29_THACB</name>
<dbReference type="AlphaFoldDB" id="A0A0B7FM29"/>
<reference evidence="2 3" key="1">
    <citation type="submission" date="2014-11" db="EMBL/GenBank/DDBJ databases">
        <authorList>
            <person name="Wibberg Daniel"/>
        </authorList>
    </citation>
    <scope>NUCLEOTIDE SEQUENCE [LARGE SCALE GENOMIC DNA]</scope>
    <source>
        <strain evidence="2">Rhizoctonia solani AG1-IB 7/3/14</strain>
    </source>
</reference>
<accession>A0A0B7FM29</accession>
<dbReference type="OrthoDB" id="3262484at2759"/>
<feature type="compositionally biased region" description="Polar residues" evidence="1">
    <location>
        <begin position="345"/>
        <end position="381"/>
    </location>
</feature>